<dbReference type="SUPFAM" id="SSF53187">
    <property type="entry name" value="Zn-dependent exopeptidases"/>
    <property type="match status" value="1"/>
</dbReference>
<sequence>MRPSGACWPLLSLLVESCVAGVAQHRLTYLRPLLAQKDPAHIAANFPDVDDEILSPAFTSPETVPEGFRHGIEGPTPQNVLEDWLKTLAARNDWMSYQEPDFTSEEGQSIPLVTLSSTSPQSLHSIDNSNDTNKSSKLRIWLTGGVHGNEPGGDQAILALLGKLDANTSFASSLLAKADLMILPRYNPDGVARFQRSLANRADPNRDHTELAHQQTRDIKQIQNRFAPHLGIDCHEYYANRRHGRHGDLLFAQDAMVSSMKNLNIHPAIRDLSQTLFVDRMGEAMNARGLRWGPYVTRPNASELMLLEMGTDAKMDTHVALSQGIQILTETRGTHLGEQHFRRRVATGLVLLETAMEAVVEHAEVIYDTVEAARAEFIESREDIVVTDRHRMMEANWTFIDSSSGKITDIPIQFGNSTPVVPDITRRRPEAYIFGPEWAAIAEKLRIAGVQIDTLTTPFQGEVEAIHIHGLGDEVVLQEETTPRVITNTEVIRKEVQIPAGGFRVSTRQRMAAQAFVRLEPESVDSFAAFRLLPASPRDEYPVYRVMS</sequence>
<name>A0ABY6U5D9_BIOOC</name>
<keyword evidence="3" id="KW-0732">Signal</keyword>
<gene>
    <name evidence="5" type="ORF">CLO192961_LOCUS172171</name>
</gene>
<dbReference type="InterPro" id="IPR000834">
    <property type="entry name" value="Peptidase_M14"/>
</dbReference>
<dbReference type="PROSITE" id="PS52035">
    <property type="entry name" value="PEPTIDASE_M14"/>
    <property type="match status" value="1"/>
</dbReference>
<evidence type="ECO:0000259" key="4">
    <source>
        <dbReference type="PROSITE" id="PS52035"/>
    </source>
</evidence>
<dbReference type="Proteomes" id="UP000766486">
    <property type="component" value="Unassembled WGS sequence"/>
</dbReference>
<proteinExistence type="inferred from homology"/>
<evidence type="ECO:0000256" key="2">
    <source>
        <dbReference type="PROSITE-ProRule" id="PRU01379"/>
    </source>
</evidence>
<evidence type="ECO:0000313" key="5">
    <source>
        <dbReference type="EMBL" id="VUC25551.1"/>
    </source>
</evidence>
<comment type="caution">
    <text evidence="5">The sequence shown here is derived from an EMBL/GenBank/DDBJ whole genome shotgun (WGS) entry which is preliminary data.</text>
</comment>
<evidence type="ECO:0000256" key="3">
    <source>
        <dbReference type="SAM" id="SignalP"/>
    </source>
</evidence>
<comment type="similarity">
    <text evidence="1 2">Belongs to the peptidase M14 family.</text>
</comment>
<feature type="domain" description="Peptidase M14" evidence="4">
    <location>
        <begin position="74"/>
        <end position="359"/>
    </location>
</feature>
<dbReference type="Pfam" id="PF00246">
    <property type="entry name" value="Peptidase_M14"/>
    <property type="match status" value="1"/>
</dbReference>
<feature type="active site" description="Proton donor/acceptor" evidence="2">
    <location>
        <position position="330"/>
    </location>
</feature>
<protein>
    <recommendedName>
        <fullName evidence="4">Peptidase M14 domain-containing protein</fullName>
    </recommendedName>
</protein>
<keyword evidence="6" id="KW-1185">Reference proteome</keyword>
<dbReference type="Gene3D" id="3.40.630.10">
    <property type="entry name" value="Zn peptidases"/>
    <property type="match status" value="1"/>
</dbReference>
<dbReference type="EMBL" id="CABFNS010000737">
    <property type="protein sequence ID" value="VUC25551.1"/>
    <property type="molecule type" value="Genomic_DNA"/>
</dbReference>
<organism evidence="5 6">
    <name type="scientific">Bionectria ochroleuca</name>
    <name type="common">Gliocladium roseum</name>
    <dbReference type="NCBI Taxonomy" id="29856"/>
    <lineage>
        <taxon>Eukaryota</taxon>
        <taxon>Fungi</taxon>
        <taxon>Dikarya</taxon>
        <taxon>Ascomycota</taxon>
        <taxon>Pezizomycotina</taxon>
        <taxon>Sordariomycetes</taxon>
        <taxon>Hypocreomycetidae</taxon>
        <taxon>Hypocreales</taxon>
        <taxon>Bionectriaceae</taxon>
        <taxon>Clonostachys</taxon>
    </lineage>
</organism>
<evidence type="ECO:0000313" key="6">
    <source>
        <dbReference type="Proteomes" id="UP000766486"/>
    </source>
</evidence>
<feature type="signal peptide" evidence="3">
    <location>
        <begin position="1"/>
        <end position="20"/>
    </location>
</feature>
<accession>A0ABY6U5D9</accession>
<feature type="chain" id="PRO_5046526221" description="Peptidase M14 domain-containing protein" evidence="3">
    <location>
        <begin position="21"/>
        <end position="548"/>
    </location>
</feature>
<reference evidence="5 6" key="1">
    <citation type="submission" date="2019-06" db="EMBL/GenBank/DDBJ databases">
        <authorList>
            <person name="Broberg M."/>
        </authorList>
    </citation>
    <scope>NUCLEOTIDE SEQUENCE [LARGE SCALE GENOMIC DNA]</scope>
</reference>
<evidence type="ECO:0000256" key="1">
    <source>
        <dbReference type="ARBA" id="ARBA00005988"/>
    </source>
</evidence>